<dbReference type="EMBL" id="CP137640">
    <property type="protein sequence ID" value="WVX80976.1"/>
    <property type="molecule type" value="Genomic_DNA"/>
</dbReference>
<evidence type="ECO:0000313" key="2">
    <source>
        <dbReference type="Proteomes" id="UP001357223"/>
    </source>
</evidence>
<organism evidence="1 2">
    <name type="scientific">Niallia oryzisoli</name>
    <dbReference type="NCBI Taxonomy" id="1737571"/>
    <lineage>
        <taxon>Bacteria</taxon>
        <taxon>Bacillati</taxon>
        <taxon>Bacillota</taxon>
        <taxon>Bacilli</taxon>
        <taxon>Bacillales</taxon>
        <taxon>Bacillaceae</taxon>
        <taxon>Niallia</taxon>
    </lineage>
</organism>
<name>A0ABZ2CFA6_9BACI</name>
<keyword evidence="2" id="KW-1185">Reference proteome</keyword>
<sequence length="102" mass="11982">MVRYIALIFLLLLSSLFYIHAHHHSPINYESPTLMGHESPHDEHDPTTDKYKAISLNTIVTLLLFPYFCTNANPFRIHLIRKKTLFTTIFYQSNYVIFSPLK</sequence>
<proteinExistence type="predicted"/>
<dbReference type="RefSeq" id="WP_338449906.1">
    <property type="nucleotide sequence ID" value="NZ_CP137640.1"/>
</dbReference>
<reference evidence="1 2" key="1">
    <citation type="submission" date="2023-10" db="EMBL/GenBank/DDBJ databases">
        <title>Niallia locisalis sp.nov. isolated from a salt pond sample.</title>
        <authorList>
            <person name="Li X.-J."/>
            <person name="Dong L."/>
        </authorList>
    </citation>
    <scope>NUCLEOTIDE SEQUENCE [LARGE SCALE GENOMIC DNA]</scope>
    <source>
        <strain evidence="1 2">DSM 29761</strain>
    </source>
</reference>
<gene>
    <name evidence="1" type="ORF">R4Z09_27790</name>
</gene>
<protein>
    <submittedName>
        <fullName evidence="1">Uncharacterized protein</fullName>
    </submittedName>
</protein>
<accession>A0ABZ2CFA6</accession>
<evidence type="ECO:0000313" key="1">
    <source>
        <dbReference type="EMBL" id="WVX80976.1"/>
    </source>
</evidence>
<dbReference type="Proteomes" id="UP001357223">
    <property type="component" value="Chromosome"/>
</dbReference>